<evidence type="ECO:0000259" key="1">
    <source>
        <dbReference type="Pfam" id="PF01370"/>
    </source>
</evidence>
<dbReference type="RefSeq" id="WP_377959536.1">
    <property type="nucleotide sequence ID" value="NZ_BAAAIJ010000009.1"/>
</dbReference>
<evidence type="ECO:0000313" key="2">
    <source>
        <dbReference type="EMBL" id="MFD1845839.1"/>
    </source>
</evidence>
<dbReference type="InterPro" id="IPR051783">
    <property type="entry name" value="NAD(P)-dependent_oxidoreduct"/>
</dbReference>
<name>A0ABW4Q3M0_9MICC</name>
<reference evidence="3" key="1">
    <citation type="journal article" date="2019" name="Int. J. Syst. Evol. Microbiol.">
        <title>The Global Catalogue of Microorganisms (GCM) 10K type strain sequencing project: providing services to taxonomists for standard genome sequencing and annotation.</title>
        <authorList>
            <consortium name="The Broad Institute Genomics Platform"/>
            <consortium name="The Broad Institute Genome Sequencing Center for Infectious Disease"/>
            <person name="Wu L."/>
            <person name="Ma J."/>
        </authorList>
    </citation>
    <scope>NUCLEOTIDE SEQUENCE [LARGE SCALE GENOMIC DNA]</scope>
    <source>
        <strain evidence="3">JCM 11496</strain>
    </source>
</reference>
<sequence length="327" mass="35231">MIAIRVLTEPPVRDSGAASEVGDGRRVLLIGARGFIGTAVSQQLRASGWLITHLTRHALIPGQGEIAGDLTDLDSLRRACVGHDVVINAASYVGPDAREQHEVNSRGSRHLANAIEGTSVSRLVYISSTSVYGGQVPNGSREQHVGFTPRSTLSASRLEAERITLDTGGVVLRPHLVYGPRDRFFLAPLILAMHSLGGWIERGKARISAISSETLARAVSEVAAHTSMPVAGQVFHAAHPKTVSVEQLVESILRSAGRTAPTRSFSADHAFEVLRSKGVTANQISMVATDNWVDSTRLWERLNVPPAAPLHLTAASHTWYQSQLDRM</sequence>
<keyword evidence="3" id="KW-1185">Reference proteome</keyword>
<dbReference type="Proteomes" id="UP001597307">
    <property type="component" value="Unassembled WGS sequence"/>
</dbReference>
<organism evidence="2 3">
    <name type="scientific">Arthrobacter flavus</name>
    <dbReference type="NCBI Taxonomy" id="95172"/>
    <lineage>
        <taxon>Bacteria</taxon>
        <taxon>Bacillati</taxon>
        <taxon>Actinomycetota</taxon>
        <taxon>Actinomycetes</taxon>
        <taxon>Micrococcales</taxon>
        <taxon>Micrococcaceae</taxon>
        <taxon>Arthrobacter</taxon>
    </lineage>
</organism>
<dbReference type="Pfam" id="PF01370">
    <property type="entry name" value="Epimerase"/>
    <property type="match status" value="1"/>
</dbReference>
<comment type="caution">
    <text evidence="2">The sequence shown here is derived from an EMBL/GenBank/DDBJ whole genome shotgun (WGS) entry which is preliminary data.</text>
</comment>
<dbReference type="EMBL" id="JBHUGA010000009">
    <property type="protein sequence ID" value="MFD1845839.1"/>
    <property type="molecule type" value="Genomic_DNA"/>
</dbReference>
<protein>
    <submittedName>
        <fullName evidence="2">NAD-dependent epimerase/dehydratase family protein</fullName>
    </submittedName>
</protein>
<dbReference type="SUPFAM" id="SSF51735">
    <property type="entry name" value="NAD(P)-binding Rossmann-fold domains"/>
    <property type="match status" value="1"/>
</dbReference>
<gene>
    <name evidence="2" type="ORF">ACFSFX_04435</name>
</gene>
<proteinExistence type="predicted"/>
<dbReference type="PANTHER" id="PTHR48079:SF6">
    <property type="entry name" value="NAD(P)-BINDING DOMAIN-CONTAINING PROTEIN-RELATED"/>
    <property type="match status" value="1"/>
</dbReference>
<evidence type="ECO:0000313" key="3">
    <source>
        <dbReference type="Proteomes" id="UP001597307"/>
    </source>
</evidence>
<feature type="domain" description="NAD-dependent epimerase/dehydratase" evidence="1">
    <location>
        <begin position="27"/>
        <end position="225"/>
    </location>
</feature>
<accession>A0ABW4Q3M0</accession>
<dbReference type="Gene3D" id="3.40.50.720">
    <property type="entry name" value="NAD(P)-binding Rossmann-like Domain"/>
    <property type="match status" value="1"/>
</dbReference>
<dbReference type="InterPro" id="IPR036291">
    <property type="entry name" value="NAD(P)-bd_dom_sf"/>
</dbReference>
<dbReference type="InterPro" id="IPR001509">
    <property type="entry name" value="Epimerase_deHydtase"/>
</dbReference>
<dbReference type="PANTHER" id="PTHR48079">
    <property type="entry name" value="PROTEIN YEEZ"/>
    <property type="match status" value="1"/>
</dbReference>